<keyword evidence="3" id="KW-1185">Reference proteome</keyword>
<feature type="region of interest" description="Disordered" evidence="1">
    <location>
        <begin position="1"/>
        <end position="53"/>
    </location>
</feature>
<dbReference type="Proteomes" id="UP001631993">
    <property type="component" value="Unassembled WGS sequence"/>
</dbReference>
<reference evidence="2 3" key="1">
    <citation type="submission" date="2024-12" db="EMBL/GenBank/DDBJ databases">
        <title>Forecasting of Potato common scab and diversities of Pathogenic streptomyces spp. in china.</title>
        <authorList>
            <person name="Handique U."/>
            <person name="Wu J."/>
        </authorList>
    </citation>
    <scope>NUCLEOTIDE SEQUENCE [LARGE SCALE GENOMIC DNA]</scope>
    <source>
        <strain evidence="2 3">ZRIMU1585</strain>
    </source>
</reference>
<accession>A0ABW9IKX0</accession>
<name>A0ABW9IKX0_STRGJ</name>
<protein>
    <submittedName>
        <fullName evidence="2">Uncharacterized protein</fullName>
    </submittedName>
</protein>
<proteinExistence type="predicted"/>
<organism evidence="2 3">
    <name type="scientific">Streptomyces galilaeus</name>
    <dbReference type="NCBI Taxonomy" id="33899"/>
    <lineage>
        <taxon>Bacteria</taxon>
        <taxon>Bacillati</taxon>
        <taxon>Actinomycetota</taxon>
        <taxon>Actinomycetes</taxon>
        <taxon>Kitasatosporales</taxon>
        <taxon>Streptomycetaceae</taxon>
        <taxon>Streptomyces</taxon>
    </lineage>
</organism>
<evidence type="ECO:0000313" key="2">
    <source>
        <dbReference type="EMBL" id="MFM9648476.1"/>
    </source>
</evidence>
<gene>
    <name evidence="2" type="ORF">ACKI1S_20235</name>
</gene>
<dbReference type="EMBL" id="JBJVNE010000009">
    <property type="protein sequence ID" value="MFM9648476.1"/>
    <property type="molecule type" value="Genomic_DNA"/>
</dbReference>
<feature type="compositionally biased region" description="Low complexity" evidence="1">
    <location>
        <begin position="17"/>
        <end position="53"/>
    </location>
</feature>
<comment type="caution">
    <text evidence="2">The sequence shown here is derived from an EMBL/GenBank/DDBJ whole genome shotgun (WGS) entry which is preliminary data.</text>
</comment>
<dbReference type="RefSeq" id="WP_369277990.1">
    <property type="nucleotide sequence ID" value="NZ_JBJVMW010000019.1"/>
</dbReference>
<evidence type="ECO:0000256" key="1">
    <source>
        <dbReference type="SAM" id="MobiDB-lite"/>
    </source>
</evidence>
<feature type="compositionally biased region" description="Basic residues" evidence="1">
    <location>
        <begin position="1"/>
        <end position="13"/>
    </location>
</feature>
<evidence type="ECO:0000313" key="3">
    <source>
        <dbReference type="Proteomes" id="UP001631993"/>
    </source>
</evidence>
<sequence length="138" mass="14814">MGIRLLHRRKASARVHATATADTTAGPDGAPSRRPLPALAPGAATPRVPGTPLTALHARAGRLRRRTVVLLNRREGTRRHGTVRLAAERARDHLPLAIAALCRLRRPRAGRRIPVFVANATPNATPSTTPSTDRFGGR</sequence>